<keyword evidence="2" id="KW-0433">Leucine-rich repeat</keyword>
<name>A0ABM0XRY1_CAMSA</name>
<dbReference type="Gene3D" id="3.80.10.10">
    <property type="entry name" value="Ribonuclease Inhibitor"/>
    <property type="match status" value="1"/>
</dbReference>
<dbReference type="InterPro" id="IPR008271">
    <property type="entry name" value="Ser/Thr_kinase_AS"/>
</dbReference>
<dbReference type="PANTHER" id="PTHR47986">
    <property type="entry name" value="OSJNBA0070M12.3 PROTEIN"/>
    <property type="match status" value="1"/>
</dbReference>
<evidence type="ECO:0000256" key="3">
    <source>
        <dbReference type="ARBA" id="ARBA00022692"/>
    </source>
</evidence>
<organism evidence="12 13">
    <name type="scientific">Camelina sativa</name>
    <name type="common">False flax</name>
    <name type="synonym">Myagrum sativum</name>
    <dbReference type="NCBI Taxonomy" id="90675"/>
    <lineage>
        <taxon>Eukaryota</taxon>
        <taxon>Viridiplantae</taxon>
        <taxon>Streptophyta</taxon>
        <taxon>Embryophyta</taxon>
        <taxon>Tracheophyta</taxon>
        <taxon>Spermatophyta</taxon>
        <taxon>Magnoliopsida</taxon>
        <taxon>eudicotyledons</taxon>
        <taxon>Gunneridae</taxon>
        <taxon>Pentapetalae</taxon>
        <taxon>rosids</taxon>
        <taxon>malvids</taxon>
        <taxon>Brassicales</taxon>
        <taxon>Brassicaceae</taxon>
        <taxon>Camelineae</taxon>
        <taxon>Camelina</taxon>
    </lineage>
</organism>
<comment type="subcellular location">
    <subcellularLocation>
        <location evidence="1">Membrane</location>
        <topology evidence="1">Single-pass membrane protein</topology>
    </subcellularLocation>
</comment>
<evidence type="ECO:0000256" key="5">
    <source>
        <dbReference type="ARBA" id="ARBA00022737"/>
    </source>
</evidence>
<accession>A0ABM0XRY1</accession>
<feature type="domain" description="Protein kinase" evidence="11">
    <location>
        <begin position="106"/>
        <end position="360"/>
    </location>
</feature>
<evidence type="ECO:0000313" key="13">
    <source>
        <dbReference type="RefSeq" id="XP_010490083.1"/>
    </source>
</evidence>
<keyword evidence="7" id="KW-0472">Membrane</keyword>
<dbReference type="RefSeq" id="XP_010490083.1">
    <property type="nucleotide sequence ID" value="XM_010491781.1"/>
</dbReference>
<dbReference type="Gene3D" id="3.30.200.20">
    <property type="entry name" value="Phosphorylase Kinase, domain 1"/>
    <property type="match status" value="1"/>
</dbReference>
<sequence>MTSWSFPSELVDSTSSLTTINLDNTNISSVLPEILDSLASLRNIIGVLPPSLAKSSIQNLCINDQLVGMSGTIQVLSSMTSLSQAWLQKNHFSGPIPDFSKSNNLFDLQRRHGANSVSALSDPSSVPNNYGDPKPRDIIRDDVSLNGGGGECSDGQGAHSVSALNNPSSSVADNSWERNVREGRTDTIPMAVLRAATNDFSKTLGKGGFGEVYYGELPDADEREGRQEDEQRVTIALDVAHGLDYLHNLAQKCYIHRDLKPDNILLGDDMRAKIADFGLVKNVADGKYSVQTKVAGTFGYLAPEYACERREWGWLHVDACCAPAKDDKQWFDRYTNSKERDLVNGDVAECSLKSVPVDCE</sequence>
<keyword evidence="6" id="KW-1133">Transmembrane helix</keyword>
<dbReference type="GeneID" id="104767807"/>
<feature type="compositionally biased region" description="Basic and acidic residues" evidence="10">
    <location>
        <begin position="133"/>
        <end position="143"/>
    </location>
</feature>
<evidence type="ECO:0000256" key="10">
    <source>
        <dbReference type="SAM" id="MobiDB-lite"/>
    </source>
</evidence>
<protein>
    <submittedName>
        <fullName evidence="13">Receptor-like kinase TMK4</fullName>
    </submittedName>
</protein>
<keyword evidence="9" id="KW-0325">Glycoprotein</keyword>
<dbReference type="SUPFAM" id="SSF56112">
    <property type="entry name" value="Protein kinase-like (PK-like)"/>
    <property type="match status" value="1"/>
</dbReference>
<dbReference type="SUPFAM" id="SSF52058">
    <property type="entry name" value="L domain-like"/>
    <property type="match status" value="1"/>
</dbReference>
<dbReference type="InterPro" id="IPR032675">
    <property type="entry name" value="LRR_dom_sf"/>
</dbReference>
<dbReference type="Proteomes" id="UP000694864">
    <property type="component" value="Chromosome 19"/>
</dbReference>
<reference evidence="12" key="1">
    <citation type="journal article" date="2014" name="Nat. Commun.">
        <title>The emerging biofuel crop Camelina sativa retains a highly undifferentiated hexaploid genome structure.</title>
        <authorList>
            <person name="Kagale S."/>
            <person name="Koh C."/>
            <person name="Nixon J."/>
            <person name="Bollina V."/>
            <person name="Clarke W.E."/>
            <person name="Tuteja R."/>
            <person name="Spillane C."/>
            <person name="Robinson S.J."/>
            <person name="Links M.G."/>
            <person name="Clarke C."/>
            <person name="Higgins E.E."/>
            <person name="Huebert T."/>
            <person name="Sharpe A.G."/>
            <person name="Parkin I.A."/>
        </authorList>
    </citation>
    <scope>NUCLEOTIDE SEQUENCE [LARGE SCALE GENOMIC DNA]</scope>
    <source>
        <strain evidence="12">cv. DH55</strain>
    </source>
</reference>
<keyword evidence="8" id="KW-0675">Receptor</keyword>
<keyword evidence="3" id="KW-0812">Transmembrane</keyword>
<gene>
    <name evidence="13" type="primary">LOC104767807</name>
</gene>
<keyword evidence="4" id="KW-0732">Signal</keyword>
<evidence type="ECO:0000313" key="12">
    <source>
        <dbReference type="Proteomes" id="UP000694864"/>
    </source>
</evidence>
<evidence type="ECO:0000256" key="2">
    <source>
        <dbReference type="ARBA" id="ARBA00022614"/>
    </source>
</evidence>
<dbReference type="PANTHER" id="PTHR47986:SF10">
    <property type="entry name" value="RECEPTOR-LIKE KINASE TMK4"/>
    <property type="match status" value="1"/>
</dbReference>
<evidence type="ECO:0000256" key="1">
    <source>
        <dbReference type="ARBA" id="ARBA00004167"/>
    </source>
</evidence>
<dbReference type="PROSITE" id="PS00108">
    <property type="entry name" value="PROTEIN_KINASE_ST"/>
    <property type="match status" value="1"/>
</dbReference>
<dbReference type="InterPro" id="IPR000719">
    <property type="entry name" value="Prot_kinase_dom"/>
</dbReference>
<feature type="compositionally biased region" description="Polar residues" evidence="10">
    <location>
        <begin position="116"/>
        <end position="128"/>
    </location>
</feature>
<dbReference type="PROSITE" id="PS50011">
    <property type="entry name" value="PROTEIN_KINASE_DOM"/>
    <property type="match status" value="1"/>
</dbReference>
<reference evidence="13" key="2">
    <citation type="submission" date="2025-08" db="UniProtKB">
        <authorList>
            <consortium name="RefSeq"/>
        </authorList>
    </citation>
    <scope>IDENTIFICATION</scope>
    <source>
        <tissue evidence="13">Leaf</tissue>
    </source>
</reference>
<feature type="compositionally biased region" description="Polar residues" evidence="10">
    <location>
        <begin position="162"/>
        <end position="173"/>
    </location>
</feature>
<proteinExistence type="predicted"/>
<dbReference type="InterPro" id="IPR052422">
    <property type="entry name" value="Auxin_Ser/Thr_Kinase"/>
</dbReference>
<dbReference type="Gene3D" id="1.10.510.10">
    <property type="entry name" value="Transferase(Phosphotransferase) domain 1"/>
    <property type="match status" value="1"/>
</dbReference>
<dbReference type="Pfam" id="PF00069">
    <property type="entry name" value="Pkinase"/>
    <property type="match status" value="1"/>
</dbReference>
<evidence type="ECO:0000256" key="6">
    <source>
        <dbReference type="ARBA" id="ARBA00022989"/>
    </source>
</evidence>
<evidence type="ECO:0000259" key="11">
    <source>
        <dbReference type="PROSITE" id="PS50011"/>
    </source>
</evidence>
<evidence type="ECO:0000256" key="8">
    <source>
        <dbReference type="ARBA" id="ARBA00023170"/>
    </source>
</evidence>
<keyword evidence="12" id="KW-1185">Reference proteome</keyword>
<keyword evidence="5" id="KW-0677">Repeat</keyword>
<dbReference type="SMART" id="SM00220">
    <property type="entry name" value="S_TKc"/>
    <property type="match status" value="1"/>
</dbReference>
<evidence type="ECO:0000256" key="7">
    <source>
        <dbReference type="ARBA" id="ARBA00023136"/>
    </source>
</evidence>
<evidence type="ECO:0000256" key="9">
    <source>
        <dbReference type="ARBA" id="ARBA00023180"/>
    </source>
</evidence>
<dbReference type="InterPro" id="IPR011009">
    <property type="entry name" value="Kinase-like_dom_sf"/>
</dbReference>
<feature type="region of interest" description="Disordered" evidence="10">
    <location>
        <begin position="116"/>
        <end position="173"/>
    </location>
</feature>
<evidence type="ECO:0000256" key="4">
    <source>
        <dbReference type="ARBA" id="ARBA00022729"/>
    </source>
</evidence>